<feature type="non-terminal residue" evidence="2">
    <location>
        <position position="1"/>
    </location>
</feature>
<keyword evidence="1" id="KW-0472">Membrane</keyword>
<protein>
    <recommendedName>
        <fullName evidence="3">Thiolase N-terminal domain-containing protein</fullName>
    </recommendedName>
</protein>
<dbReference type="PANTHER" id="PTHR42870">
    <property type="entry name" value="ACETYL-COA C-ACETYLTRANSFERASE"/>
    <property type="match status" value="1"/>
</dbReference>
<dbReference type="AlphaFoldDB" id="X1K9D6"/>
<keyword evidence="1" id="KW-1133">Transmembrane helix</keyword>
<accession>X1K9D6</accession>
<proteinExistence type="predicted"/>
<evidence type="ECO:0000313" key="2">
    <source>
        <dbReference type="EMBL" id="GAI03218.1"/>
    </source>
</evidence>
<name>X1K9D6_9ZZZZ</name>
<comment type="caution">
    <text evidence="2">The sequence shown here is derived from an EMBL/GenBank/DDBJ whole genome shotgun (WGS) entry which is preliminary data.</text>
</comment>
<dbReference type="GO" id="GO:0016746">
    <property type="term" value="F:acyltransferase activity"/>
    <property type="evidence" value="ECO:0007669"/>
    <property type="project" value="InterPro"/>
</dbReference>
<sequence length="240" mass="26289">FYVSEGKDFRPIGVMLADACQKALHYSAAFTSELAPDCLVIGAMDPIGFARQTGLDSLVGIEMNLPRNIEIHHVERGSATGAAAVELGKRLASSGLKVLVCFGEKMKGKLKNEEIPAQISTVIAEEERERGLGEMPAVAALASYEYMDAYKVSEKQFRNICFEMSVQSLNHGALNEYAYFKKSVTRKEYDNPEINRIIAKPLTKYDCSGSYNGAGAAYLVPFPIAIVLFSPFLTARQLMG</sequence>
<reference evidence="2" key="1">
    <citation type="journal article" date="2014" name="Front. Microbiol.">
        <title>High frequency of phylogenetically diverse reductive dehalogenase-homologous genes in deep subseafloor sedimentary metagenomes.</title>
        <authorList>
            <person name="Kawai M."/>
            <person name="Futagami T."/>
            <person name="Toyoda A."/>
            <person name="Takaki Y."/>
            <person name="Nishi S."/>
            <person name="Hori S."/>
            <person name="Arai W."/>
            <person name="Tsubouchi T."/>
            <person name="Morono Y."/>
            <person name="Uchiyama I."/>
            <person name="Ito T."/>
            <person name="Fujiyama A."/>
            <person name="Inagaki F."/>
            <person name="Takami H."/>
        </authorList>
    </citation>
    <scope>NUCLEOTIDE SEQUENCE</scope>
    <source>
        <strain evidence="2">Expedition CK06-06</strain>
    </source>
</reference>
<dbReference type="Gene3D" id="3.40.47.10">
    <property type="match status" value="1"/>
</dbReference>
<dbReference type="PANTHER" id="PTHR42870:SF1">
    <property type="entry name" value="NON-SPECIFIC LIPID-TRANSFER PROTEIN-LIKE 2"/>
    <property type="match status" value="1"/>
</dbReference>
<dbReference type="EMBL" id="BARV01008365">
    <property type="protein sequence ID" value="GAI03218.1"/>
    <property type="molecule type" value="Genomic_DNA"/>
</dbReference>
<gene>
    <name evidence="2" type="ORF">S06H3_16833</name>
</gene>
<feature type="transmembrane region" description="Helical" evidence="1">
    <location>
        <begin position="216"/>
        <end position="235"/>
    </location>
</feature>
<organism evidence="2">
    <name type="scientific">marine sediment metagenome</name>
    <dbReference type="NCBI Taxonomy" id="412755"/>
    <lineage>
        <taxon>unclassified sequences</taxon>
        <taxon>metagenomes</taxon>
        <taxon>ecological metagenomes</taxon>
    </lineage>
</organism>
<evidence type="ECO:0008006" key="3">
    <source>
        <dbReference type="Google" id="ProtNLM"/>
    </source>
</evidence>
<keyword evidence="1" id="KW-0812">Transmembrane</keyword>
<evidence type="ECO:0000256" key="1">
    <source>
        <dbReference type="SAM" id="Phobius"/>
    </source>
</evidence>
<dbReference type="InterPro" id="IPR016039">
    <property type="entry name" value="Thiolase-like"/>
</dbReference>